<dbReference type="AlphaFoldDB" id="A0A9N9R9I8"/>
<dbReference type="Proteomes" id="UP001153714">
    <property type="component" value="Chromosome 5"/>
</dbReference>
<evidence type="ECO:0000313" key="2">
    <source>
        <dbReference type="Proteomes" id="UP001153714"/>
    </source>
</evidence>
<keyword evidence="2" id="KW-1185">Reference proteome</keyword>
<sequence>MRLIKLLPKQPSWIQDLRKLVLASKEDELIMLETSDSQVRLQVPNTSPQPSASHLVTLSNLSSDSQQITSKVTSENLWKHRDEKVMEFSSMEYPSTSAIVKVKQ</sequence>
<protein>
    <submittedName>
        <fullName evidence="1">Uncharacterized protein</fullName>
    </submittedName>
</protein>
<gene>
    <name evidence="1" type="ORF">DIATSA_LOCUS10510</name>
</gene>
<evidence type="ECO:0000313" key="1">
    <source>
        <dbReference type="EMBL" id="CAG9793036.1"/>
    </source>
</evidence>
<reference evidence="1" key="2">
    <citation type="submission" date="2022-10" db="EMBL/GenBank/DDBJ databases">
        <authorList>
            <consortium name="ENA_rothamsted_submissions"/>
            <consortium name="culmorum"/>
            <person name="King R."/>
        </authorList>
    </citation>
    <scope>NUCLEOTIDE SEQUENCE</scope>
</reference>
<name>A0A9N9R9I8_9NEOP</name>
<accession>A0A9N9R9I8</accession>
<organism evidence="1 2">
    <name type="scientific">Diatraea saccharalis</name>
    <name type="common">sugarcane borer</name>
    <dbReference type="NCBI Taxonomy" id="40085"/>
    <lineage>
        <taxon>Eukaryota</taxon>
        <taxon>Metazoa</taxon>
        <taxon>Ecdysozoa</taxon>
        <taxon>Arthropoda</taxon>
        <taxon>Hexapoda</taxon>
        <taxon>Insecta</taxon>
        <taxon>Pterygota</taxon>
        <taxon>Neoptera</taxon>
        <taxon>Endopterygota</taxon>
        <taxon>Lepidoptera</taxon>
        <taxon>Glossata</taxon>
        <taxon>Ditrysia</taxon>
        <taxon>Pyraloidea</taxon>
        <taxon>Crambidae</taxon>
        <taxon>Crambinae</taxon>
        <taxon>Diatraea</taxon>
    </lineage>
</organism>
<reference evidence="1" key="1">
    <citation type="submission" date="2021-12" db="EMBL/GenBank/DDBJ databases">
        <authorList>
            <person name="King R."/>
        </authorList>
    </citation>
    <scope>NUCLEOTIDE SEQUENCE</scope>
</reference>
<proteinExistence type="predicted"/>
<dbReference type="EMBL" id="OU893336">
    <property type="protein sequence ID" value="CAG9793036.1"/>
    <property type="molecule type" value="Genomic_DNA"/>
</dbReference>
<dbReference type="OrthoDB" id="1607513at2759"/>